<keyword evidence="2" id="KW-0493">Microtubule</keyword>
<proteinExistence type="inferred from homology"/>
<dbReference type="Pfam" id="PF16796">
    <property type="entry name" value="Microtub_bd"/>
    <property type="match status" value="1"/>
</dbReference>
<feature type="region of interest" description="Disordered" evidence="8">
    <location>
        <begin position="1"/>
        <end position="262"/>
    </location>
</feature>
<organism evidence="10 11">
    <name type="scientific">Cercospora berteroae</name>
    <dbReference type="NCBI Taxonomy" id="357750"/>
    <lineage>
        <taxon>Eukaryota</taxon>
        <taxon>Fungi</taxon>
        <taxon>Dikarya</taxon>
        <taxon>Ascomycota</taxon>
        <taxon>Pezizomycotina</taxon>
        <taxon>Dothideomycetes</taxon>
        <taxon>Dothideomycetidae</taxon>
        <taxon>Mycosphaerellales</taxon>
        <taxon>Mycosphaerellaceae</taxon>
        <taxon>Cercospora</taxon>
    </lineage>
</organism>
<feature type="coiled-coil region" evidence="7">
    <location>
        <begin position="583"/>
        <end position="645"/>
    </location>
</feature>
<keyword evidence="3 6" id="KW-0547">Nucleotide-binding</keyword>
<feature type="compositionally biased region" description="Basic residues" evidence="8">
    <location>
        <begin position="184"/>
        <end position="194"/>
    </location>
</feature>
<dbReference type="GO" id="GO:0005874">
    <property type="term" value="C:microtubule"/>
    <property type="evidence" value="ECO:0007669"/>
    <property type="project" value="UniProtKB-KW"/>
</dbReference>
<evidence type="ECO:0000256" key="5">
    <source>
        <dbReference type="ARBA" id="ARBA00023175"/>
    </source>
</evidence>
<dbReference type="OrthoDB" id="3176171at2759"/>
<feature type="compositionally biased region" description="Low complexity" evidence="8">
    <location>
        <begin position="217"/>
        <end position="241"/>
    </location>
</feature>
<accession>A0A2S6C2P9</accession>
<evidence type="ECO:0000256" key="4">
    <source>
        <dbReference type="ARBA" id="ARBA00022840"/>
    </source>
</evidence>
<evidence type="ECO:0000313" key="10">
    <source>
        <dbReference type="EMBL" id="PPJ53976.1"/>
    </source>
</evidence>
<feature type="compositionally biased region" description="Basic and acidic residues" evidence="8">
    <location>
        <begin position="495"/>
        <end position="510"/>
    </location>
</feature>
<feature type="compositionally biased region" description="Polar residues" evidence="8">
    <location>
        <begin position="164"/>
        <end position="181"/>
    </location>
</feature>
<dbReference type="PROSITE" id="PS50067">
    <property type="entry name" value="KINESIN_MOTOR_2"/>
    <property type="match status" value="1"/>
</dbReference>
<dbReference type="PANTHER" id="PTHR47972">
    <property type="entry name" value="KINESIN-LIKE PROTEIN KLP-3"/>
    <property type="match status" value="1"/>
</dbReference>
<gene>
    <name evidence="10" type="ORF">CBER1_02992</name>
</gene>
<dbReference type="PROSITE" id="PS00411">
    <property type="entry name" value="KINESIN_MOTOR_1"/>
    <property type="match status" value="1"/>
</dbReference>
<dbReference type="GO" id="GO:0005524">
    <property type="term" value="F:ATP binding"/>
    <property type="evidence" value="ECO:0007669"/>
    <property type="project" value="UniProtKB-UniRule"/>
</dbReference>
<comment type="similarity">
    <text evidence="1">Belongs to the TRAFAC class myosin-kinesin ATPase superfamily. Kinesin family. KIN-14 subfamily.</text>
</comment>
<dbReference type="EMBL" id="PNEN01000572">
    <property type="protein sequence ID" value="PPJ53976.1"/>
    <property type="molecule type" value="Genomic_DNA"/>
</dbReference>
<keyword evidence="11" id="KW-1185">Reference proteome</keyword>
<reference evidence="11" key="1">
    <citation type="journal article" date="2017" name="bioRxiv">
        <title>Conservation of a gene cluster reveals novel cercosporin biosynthetic mechanisms and extends production to the genus Colletotrichum.</title>
        <authorList>
            <person name="de Jonge R."/>
            <person name="Ebert M.K."/>
            <person name="Huitt-Roehl C.R."/>
            <person name="Pal P."/>
            <person name="Suttle J.C."/>
            <person name="Spanner R.E."/>
            <person name="Neubauer J.D."/>
            <person name="Jurick W.M.II."/>
            <person name="Stott K.A."/>
            <person name="Secor G.A."/>
            <person name="Thomma B.P.H.J."/>
            <person name="Van de Peer Y."/>
            <person name="Townsend C.A."/>
            <person name="Bolton M.D."/>
        </authorList>
    </citation>
    <scope>NUCLEOTIDE SEQUENCE [LARGE SCALE GENOMIC DNA]</scope>
    <source>
        <strain evidence="11">CBS538.71</strain>
    </source>
</reference>
<dbReference type="InterPro" id="IPR001752">
    <property type="entry name" value="Kinesin_motor_dom"/>
</dbReference>
<feature type="domain" description="Kinesin motor" evidence="9">
    <location>
        <begin position="659"/>
        <end position="1040"/>
    </location>
</feature>
<dbReference type="Pfam" id="PF00225">
    <property type="entry name" value="Kinesin"/>
    <property type="match status" value="1"/>
</dbReference>
<dbReference type="InterPro" id="IPR031852">
    <property type="entry name" value="Vik1/Cik1_MT-bd"/>
</dbReference>
<dbReference type="Gene3D" id="3.40.850.10">
    <property type="entry name" value="Kinesin motor domain"/>
    <property type="match status" value="1"/>
</dbReference>
<feature type="compositionally biased region" description="Basic and acidic residues" evidence="8">
    <location>
        <begin position="830"/>
        <end position="839"/>
    </location>
</feature>
<dbReference type="SUPFAM" id="SSF52540">
    <property type="entry name" value="P-loop containing nucleoside triphosphate hydrolases"/>
    <property type="match status" value="1"/>
</dbReference>
<keyword evidence="4 6" id="KW-0067">ATP-binding</keyword>
<evidence type="ECO:0000256" key="6">
    <source>
        <dbReference type="PROSITE-ProRule" id="PRU00283"/>
    </source>
</evidence>
<dbReference type="InterPro" id="IPR036961">
    <property type="entry name" value="Kinesin_motor_dom_sf"/>
</dbReference>
<dbReference type="SMART" id="SM00129">
    <property type="entry name" value="KISc"/>
    <property type="match status" value="1"/>
</dbReference>
<dbReference type="STRING" id="357750.A0A2S6C2P9"/>
<dbReference type="InterPro" id="IPR019821">
    <property type="entry name" value="Kinesin_motor_CS"/>
</dbReference>
<dbReference type="AlphaFoldDB" id="A0A2S6C2P9"/>
<dbReference type="InterPro" id="IPR027640">
    <property type="entry name" value="Kinesin-like_fam"/>
</dbReference>
<sequence>MEALENTRPSGLKPPSKLPAFAGTRALQETTLSEQNARTADGASGIGSSMRPPSTIVPSKHKVSNLPEPPMKRKTLAERAGEPANTLRNKPSISSGFGTRPTTSGANSFRAPASIPSATGSLRGLRPPSRQANGFGPGTRTNSNYSVTKTPAPRYDEDDDGDGTLSSRKGTPVLSFSSNALHVQKTRTKSNLHVRQHEPQFQSARAKSQHSGSYFPSIGDDSSDGSSVATSRNSSASSVSAPPQQIPITKGGPVGASQPSREVSLSTAFNTLSLTPKPRSSLRHRPSLERIKEELSPSKIPKFACVANTSLRHTQSAQHLRSPSPNKHSISAAGLQTPLTVTKTKRREQMPIFLTKEKLTPVKGGWDTVDRLDHMERMFQKLKGEMDSANGAKDSIETSLEIFKTRCAELEKEKNELKSDLRITSTDLERTRNELHTTSTDLRQVRRDHEREMLDVERKHERELSDLRLKQEKQEIQFERERERSADKFRREMEEARRTWERQQSDKEADLTSQSWEEMAQLRADHEKEKAALQKEVDELRQAGESRATESASEVQHLRDSSADMQKQLEASKATEITLRSRISAFETRIAALEQERNTFVEKAKFLEGNQEAQSLEFTSMHGKLEEAIAQKNEVLETLRKEEVLRRKLNNTILELRGNIRVFVRTRPLLNGEDDPAKVEYLDQDSLEGCKEMVVHAPATQSAMGTARNEKLPYAFDRIFTPGTPNEDVFAECRDLVQSVVDGYNVSILSYGQTGSGKTYGMTGPRGIIPSAIKMLLSEMQRLKTKGWEYAVEANFVEVYNETLNDLLGDAKSWDEGDGVAATSRGKTKEKHEIHHDPATGKTSVSNLTTIGLWPPPSNDGSWPPAASVDGEEVDSSTNSYTEKAVENLLNTASSNRRVAATKANERSSRSHSVFILTLKGSCAATGETSEGVLNLVDLAGSERLKQSGAEGSRRKETQAINKSLSSLGDVIAALGNKTSSEGHIPYRNSKLTYLLQSSLGGSTVGKSSRTLMLLHLSPLQAHWQESKSSLKFAEKVHTTHIGTAKKR</sequence>
<evidence type="ECO:0000313" key="11">
    <source>
        <dbReference type="Proteomes" id="UP000237631"/>
    </source>
</evidence>
<evidence type="ECO:0000259" key="9">
    <source>
        <dbReference type="PROSITE" id="PS50067"/>
    </source>
</evidence>
<keyword evidence="7" id="KW-0175">Coiled coil</keyword>
<dbReference type="GO" id="GO:0008017">
    <property type="term" value="F:microtubule binding"/>
    <property type="evidence" value="ECO:0007669"/>
    <property type="project" value="InterPro"/>
</dbReference>
<dbReference type="Proteomes" id="UP000237631">
    <property type="component" value="Unassembled WGS sequence"/>
</dbReference>
<protein>
    <recommendedName>
        <fullName evidence="9">Kinesin motor domain-containing protein</fullName>
    </recommendedName>
</protein>
<dbReference type="InterPro" id="IPR027417">
    <property type="entry name" value="P-loop_NTPase"/>
</dbReference>
<evidence type="ECO:0000256" key="1">
    <source>
        <dbReference type="ARBA" id="ARBA00010899"/>
    </source>
</evidence>
<feature type="compositionally biased region" description="Polar residues" evidence="8">
    <location>
        <begin position="195"/>
        <end position="214"/>
    </location>
</feature>
<feature type="region of interest" description="Disordered" evidence="8">
    <location>
        <begin position="495"/>
        <end position="514"/>
    </location>
</feature>
<feature type="compositionally biased region" description="Polar residues" evidence="8">
    <location>
        <begin position="27"/>
        <end position="38"/>
    </location>
</feature>
<evidence type="ECO:0000256" key="3">
    <source>
        <dbReference type="ARBA" id="ARBA00022741"/>
    </source>
</evidence>
<dbReference type="PRINTS" id="PR00380">
    <property type="entry name" value="KINESINHEAVY"/>
</dbReference>
<feature type="region of interest" description="Disordered" evidence="8">
    <location>
        <begin position="541"/>
        <end position="567"/>
    </location>
</feature>
<evidence type="ECO:0000256" key="8">
    <source>
        <dbReference type="SAM" id="MobiDB-lite"/>
    </source>
</evidence>
<keyword evidence="5 6" id="KW-0505">Motor protein</keyword>
<evidence type="ECO:0000256" key="2">
    <source>
        <dbReference type="ARBA" id="ARBA00022701"/>
    </source>
</evidence>
<dbReference type="PANTHER" id="PTHR47972:SF45">
    <property type="entry name" value="PROTEIN CLARET SEGREGATIONAL"/>
    <property type="match status" value="1"/>
</dbReference>
<evidence type="ECO:0000256" key="7">
    <source>
        <dbReference type="SAM" id="Coils"/>
    </source>
</evidence>
<feature type="binding site" evidence="6">
    <location>
        <begin position="752"/>
        <end position="759"/>
    </location>
    <ligand>
        <name>ATP</name>
        <dbReference type="ChEBI" id="CHEBI:30616"/>
    </ligand>
</feature>
<name>A0A2S6C2P9_9PEZI</name>
<comment type="caution">
    <text evidence="10">The sequence shown here is derived from an EMBL/GenBank/DDBJ whole genome shotgun (WGS) entry which is preliminary data.</text>
</comment>
<feature type="region of interest" description="Disordered" evidence="8">
    <location>
        <begin position="817"/>
        <end position="847"/>
    </location>
</feature>
<dbReference type="GO" id="GO:0007018">
    <property type="term" value="P:microtubule-based movement"/>
    <property type="evidence" value="ECO:0007669"/>
    <property type="project" value="InterPro"/>
</dbReference>
<dbReference type="GO" id="GO:0003777">
    <property type="term" value="F:microtubule motor activity"/>
    <property type="evidence" value="ECO:0007669"/>
    <property type="project" value="InterPro"/>
</dbReference>
<feature type="compositionally biased region" description="Polar residues" evidence="8">
    <location>
        <begin position="139"/>
        <end position="149"/>
    </location>
</feature>
<feature type="compositionally biased region" description="Polar residues" evidence="8">
    <location>
        <begin position="86"/>
        <end position="107"/>
    </location>
</feature>